<sequence length="122" mass="13873">MRFIKAQASALVATGVQFIVSFLLLHTWEGYGVAANVTGVICGGITNFIINRRWVYQKGNDTWNWQAMKYIIVWFGNLIVNTTCFWVLANYTAIDQRVAMVMASVITAVGYNYGMQKRFVFK</sequence>
<comment type="similarity">
    <text evidence="2">Belongs to the GtrA family.</text>
</comment>
<dbReference type="Pfam" id="PF04138">
    <property type="entry name" value="GtrA_DPMS_TM"/>
    <property type="match status" value="1"/>
</dbReference>
<keyword evidence="4 6" id="KW-1133">Transmembrane helix</keyword>
<dbReference type="RefSeq" id="WP_072362019.1">
    <property type="nucleotide sequence ID" value="NZ_CBHWAX010000007.1"/>
</dbReference>
<comment type="subcellular location">
    <subcellularLocation>
        <location evidence="1">Membrane</location>
        <topology evidence="1">Multi-pass membrane protein</topology>
    </subcellularLocation>
</comment>
<reference evidence="8 10" key="1">
    <citation type="submission" date="2016-11" db="EMBL/GenBank/DDBJ databases">
        <authorList>
            <person name="Jaros S."/>
            <person name="Januszkiewicz K."/>
            <person name="Wedrychowicz H."/>
        </authorList>
    </citation>
    <scope>NUCLEOTIDE SEQUENCE [LARGE SCALE GENOMIC DNA]</scope>
    <source>
        <strain evidence="8 10">DSM 784</strain>
    </source>
</reference>
<gene>
    <name evidence="8" type="ORF">SAMN05661012_03140</name>
    <name evidence="9" type="ORF">SR876_13005</name>
</gene>
<organism evidence="8 10">
    <name type="scientific">Chitinophaga sancti</name>
    <dbReference type="NCBI Taxonomy" id="1004"/>
    <lineage>
        <taxon>Bacteria</taxon>
        <taxon>Pseudomonadati</taxon>
        <taxon>Bacteroidota</taxon>
        <taxon>Chitinophagia</taxon>
        <taxon>Chitinophagales</taxon>
        <taxon>Chitinophagaceae</taxon>
        <taxon>Chitinophaga</taxon>
    </lineage>
</organism>
<keyword evidence="11" id="KW-1185">Reference proteome</keyword>
<dbReference type="OrthoDB" id="961506at2"/>
<dbReference type="Proteomes" id="UP001326715">
    <property type="component" value="Chromosome"/>
</dbReference>
<dbReference type="InterPro" id="IPR007267">
    <property type="entry name" value="GtrA_DPMS_TM"/>
</dbReference>
<dbReference type="PANTHER" id="PTHR38459">
    <property type="entry name" value="PROPHAGE BACTOPRENOL-LINKED GLUCOSE TRANSLOCASE HOMOLOG"/>
    <property type="match status" value="1"/>
</dbReference>
<feature type="transmembrane region" description="Helical" evidence="6">
    <location>
        <begin position="71"/>
        <end position="91"/>
    </location>
</feature>
<keyword evidence="3 6" id="KW-0812">Transmembrane</keyword>
<dbReference type="AlphaFoldDB" id="A0A1K1QXL0"/>
<feature type="domain" description="GtrA/DPMS transmembrane" evidence="7">
    <location>
        <begin position="11"/>
        <end position="121"/>
    </location>
</feature>
<proteinExistence type="inferred from homology"/>
<evidence type="ECO:0000313" key="9">
    <source>
        <dbReference type="EMBL" id="WQG92427.1"/>
    </source>
</evidence>
<dbReference type="EMBL" id="FPIZ01000009">
    <property type="protein sequence ID" value="SFW64054.1"/>
    <property type="molecule type" value="Genomic_DNA"/>
</dbReference>
<evidence type="ECO:0000256" key="6">
    <source>
        <dbReference type="SAM" id="Phobius"/>
    </source>
</evidence>
<feature type="transmembrane region" description="Helical" evidence="6">
    <location>
        <begin position="31"/>
        <end position="50"/>
    </location>
</feature>
<dbReference type="STRING" id="1004.SAMN05661012_03140"/>
<feature type="transmembrane region" description="Helical" evidence="6">
    <location>
        <begin position="7"/>
        <end position="25"/>
    </location>
</feature>
<feature type="transmembrane region" description="Helical" evidence="6">
    <location>
        <begin position="97"/>
        <end position="114"/>
    </location>
</feature>
<evidence type="ECO:0000256" key="2">
    <source>
        <dbReference type="ARBA" id="ARBA00009399"/>
    </source>
</evidence>
<name>A0A1K1QXL0_9BACT</name>
<keyword evidence="5 6" id="KW-0472">Membrane</keyword>
<dbReference type="PANTHER" id="PTHR38459:SF1">
    <property type="entry name" value="PROPHAGE BACTOPRENOL-LINKED GLUCOSE TRANSLOCASE HOMOLOG"/>
    <property type="match status" value="1"/>
</dbReference>
<evidence type="ECO:0000259" key="7">
    <source>
        <dbReference type="Pfam" id="PF04138"/>
    </source>
</evidence>
<reference evidence="9 11" key="2">
    <citation type="submission" date="2023-11" db="EMBL/GenBank/DDBJ databases">
        <title>MicrobeMod: A computational toolkit for identifying prokaryotic methylation and restriction-modification with nanopore sequencing.</title>
        <authorList>
            <person name="Crits-Christoph A."/>
            <person name="Kang S.C."/>
            <person name="Lee H."/>
            <person name="Ostrov N."/>
        </authorList>
    </citation>
    <scope>NUCLEOTIDE SEQUENCE [LARGE SCALE GENOMIC DNA]</scope>
    <source>
        <strain evidence="9 11">ATCC 23090</strain>
    </source>
</reference>
<dbReference type="Proteomes" id="UP000183788">
    <property type="component" value="Unassembled WGS sequence"/>
</dbReference>
<evidence type="ECO:0000256" key="4">
    <source>
        <dbReference type="ARBA" id="ARBA00022989"/>
    </source>
</evidence>
<dbReference type="GO" id="GO:0005886">
    <property type="term" value="C:plasma membrane"/>
    <property type="evidence" value="ECO:0007669"/>
    <property type="project" value="TreeGrafter"/>
</dbReference>
<dbReference type="GO" id="GO:0000271">
    <property type="term" value="P:polysaccharide biosynthetic process"/>
    <property type="evidence" value="ECO:0007669"/>
    <property type="project" value="InterPro"/>
</dbReference>
<protein>
    <submittedName>
        <fullName evidence="9">GtrA family protein</fullName>
    </submittedName>
    <submittedName>
        <fullName evidence="8">Putative flippase GtrA (Transmembrane translocase of bactoprenol-linked glucose)</fullName>
    </submittedName>
</protein>
<dbReference type="EMBL" id="CP140154">
    <property type="protein sequence ID" value="WQG92427.1"/>
    <property type="molecule type" value="Genomic_DNA"/>
</dbReference>
<evidence type="ECO:0000313" key="8">
    <source>
        <dbReference type="EMBL" id="SFW64054.1"/>
    </source>
</evidence>
<dbReference type="InterPro" id="IPR051401">
    <property type="entry name" value="GtrA_CellWall_Glycosyl"/>
</dbReference>
<evidence type="ECO:0000256" key="3">
    <source>
        <dbReference type="ARBA" id="ARBA00022692"/>
    </source>
</evidence>
<accession>A0A1K1QXL0</accession>
<evidence type="ECO:0000313" key="11">
    <source>
        <dbReference type="Proteomes" id="UP001326715"/>
    </source>
</evidence>
<evidence type="ECO:0000256" key="5">
    <source>
        <dbReference type="ARBA" id="ARBA00023136"/>
    </source>
</evidence>
<evidence type="ECO:0000256" key="1">
    <source>
        <dbReference type="ARBA" id="ARBA00004141"/>
    </source>
</evidence>
<evidence type="ECO:0000313" key="10">
    <source>
        <dbReference type="Proteomes" id="UP000183788"/>
    </source>
</evidence>